<keyword evidence="2" id="KW-1185">Reference proteome</keyword>
<sequence>MKGVRERGEVLPITRGEAVELVGGGDNEKPDRCVAENRKLTSFLNETVASFAEGNLSATVFLDSLDF</sequence>
<name>A0ABQ7CBJ2_BRACR</name>
<evidence type="ECO:0000313" key="1">
    <source>
        <dbReference type="EMBL" id="KAF3549459.1"/>
    </source>
</evidence>
<comment type="caution">
    <text evidence="1">The sequence shown here is derived from an EMBL/GenBank/DDBJ whole genome shotgun (WGS) entry which is preliminary data.</text>
</comment>
<dbReference type="EMBL" id="QGKV02000832">
    <property type="protein sequence ID" value="KAF3549459.1"/>
    <property type="molecule type" value="Genomic_DNA"/>
</dbReference>
<organism evidence="1 2">
    <name type="scientific">Brassica cretica</name>
    <name type="common">Mustard</name>
    <dbReference type="NCBI Taxonomy" id="69181"/>
    <lineage>
        <taxon>Eukaryota</taxon>
        <taxon>Viridiplantae</taxon>
        <taxon>Streptophyta</taxon>
        <taxon>Embryophyta</taxon>
        <taxon>Tracheophyta</taxon>
        <taxon>Spermatophyta</taxon>
        <taxon>Magnoliopsida</taxon>
        <taxon>eudicotyledons</taxon>
        <taxon>Gunneridae</taxon>
        <taxon>Pentapetalae</taxon>
        <taxon>rosids</taxon>
        <taxon>malvids</taxon>
        <taxon>Brassicales</taxon>
        <taxon>Brassicaceae</taxon>
        <taxon>Brassiceae</taxon>
        <taxon>Brassica</taxon>
    </lineage>
</organism>
<protein>
    <submittedName>
        <fullName evidence="1">Uncharacterized protein</fullName>
    </submittedName>
</protein>
<gene>
    <name evidence="1" type="ORF">DY000_02001569</name>
</gene>
<dbReference type="Proteomes" id="UP000266723">
    <property type="component" value="Unassembled WGS sequence"/>
</dbReference>
<accession>A0ABQ7CBJ2</accession>
<reference evidence="1 2" key="1">
    <citation type="journal article" date="2020" name="BMC Genomics">
        <title>Intraspecific diversification of the crop wild relative Brassica cretica Lam. using demographic model selection.</title>
        <authorList>
            <person name="Kioukis A."/>
            <person name="Michalopoulou V.A."/>
            <person name="Briers L."/>
            <person name="Pirintsos S."/>
            <person name="Studholme D.J."/>
            <person name="Pavlidis P."/>
            <person name="Sarris P.F."/>
        </authorList>
    </citation>
    <scope>NUCLEOTIDE SEQUENCE [LARGE SCALE GENOMIC DNA]</scope>
    <source>
        <strain evidence="2">cv. PFS-1207/04</strain>
    </source>
</reference>
<evidence type="ECO:0000313" key="2">
    <source>
        <dbReference type="Proteomes" id="UP000266723"/>
    </source>
</evidence>
<proteinExistence type="predicted"/>